<dbReference type="Gene3D" id="3.40.190.10">
    <property type="entry name" value="Periplasmic binding protein-like II"/>
    <property type="match status" value="1"/>
</dbReference>
<proteinExistence type="predicted"/>
<dbReference type="PANTHER" id="PTHR43649:SF12">
    <property type="entry name" value="DIACETYLCHITOBIOSE BINDING PROTEIN DASA"/>
    <property type="match status" value="1"/>
</dbReference>
<dbReference type="PANTHER" id="PTHR43649">
    <property type="entry name" value="ARABINOSE-BINDING PROTEIN-RELATED"/>
    <property type="match status" value="1"/>
</dbReference>
<organism evidence="1 2">
    <name type="scientific">Actinomyces respiraculi</name>
    <dbReference type="NCBI Taxonomy" id="2744574"/>
    <lineage>
        <taxon>Bacteria</taxon>
        <taxon>Bacillati</taxon>
        <taxon>Actinomycetota</taxon>
        <taxon>Actinomycetes</taxon>
        <taxon>Actinomycetales</taxon>
        <taxon>Actinomycetaceae</taxon>
        <taxon>Actinomyces</taxon>
    </lineage>
</organism>
<dbReference type="PROSITE" id="PS51257">
    <property type="entry name" value="PROKAR_LIPOPROTEIN"/>
    <property type="match status" value="1"/>
</dbReference>
<dbReference type="AlphaFoldDB" id="A0A7T0PVG9"/>
<gene>
    <name evidence="1" type="ORF">ID810_07920</name>
</gene>
<dbReference type="InterPro" id="IPR050490">
    <property type="entry name" value="Bact_solute-bd_prot1"/>
</dbReference>
<dbReference type="PROSITE" id="PS51318">
    <property type="entry name" value="TAT"/>
    <property type="match status" value="1"/>
</dbReference>
<dbReference type="Pfam" id="PF01547">
    <property type="entry name" value="SBP_bac_1"/>
    <property type="match status" value="1"/>
</dbReference>
<dbReference type="InterPro" id="IPR006311">
    <property type="entry name" value="TAT_signal"/>
</dbReference>
<protein>
    <submittedName>
        <fullName evidence="1">Extracellular solute-binding protein</fullName>
    </submittedName>
</protein>
<dbReference type="InterPro" id="IPR006059">
    <property type="entry name" value="SBP"/>
</dbReference>
<dbReference type="Proteomes" id="UP000594637">
    <property type="component" value="Chromosome"/>
</dbReference>
<dbReference type="SUPFAM" id="SSF53850">
    <property type="entry name" value="Periplasmic binding protein-like II"/>
    <property type="match status" value="1"/>
</dbReference>
<keyword evidence="2" id="KW-1185">Reference proteome</keyword>
<dbReference type="KEGG" id="arep:ID810_07920"/>
<dbReference type="EMBL" id="CP063989">
    <property type="protein sequence ID" value="QPL04704.1"/>
    <property type="molecule type" value="Genomic_DNA"/>
</dbReference>
<evidence type="ECO:0000313" key="1">
    <source>
        <dbReference type="EMBL" id="QPL04704.1"/>
    </source>
</evidence>
<sequence length="427" mass="45520">MPHTVSRRHLLAGAGLGALSVPLLSACGSRSGSGGGDTDSLSFMVLGGSQELNAYLSDTVLPAFKKETGVDVEVQNSDWGSAFQKVTTAAASGQIADVLLLGAIWTAPLAAKGVLLPLDGYMSTLESKEAIYPDMLADGVWDATQYSIPIGTDVRTVVYRTDLLEKAGADPTRLPTTWAELREVATKVRDAGVCESPIWFGLDKSIGLQQAFAVLMFSNGATYWKEDGTANFDSPQAKEALQFLVDCFDTGLSDYHFVMEASAQRPVVAGQSAICFSGSMADITDARNNAPDVVDKLAIGTPLTGPSGSTPAGGAWINKLAVAKASKNPEGAFRFIRFLTEAPHMSQWDHLTGTLPVREDLGQEEWLGEEGKEFMEIAQYARSQEPHPGMMSFGQDINELLQSAVRGSATVDETAQAINDKLNAFQG</sequence>
<reference evidence="1 2" key="1">
    <citation type="submission" date="2020-11" db="EMBL/GenBank/DDBJ databases">
        <title>Actinomyces sp. ZJ750.</title>
        <authorList>
            <person name="Zhou J."/>
        </authorList>
    </citation>
    <scope>NUCLEOTIDE SEQUENCE [LARGE SCALE GENOMIC DNA]</scope>
    <source>
        <strain evidence="1 2">ZJ750</strain>
    </source>
</reference>
<accession>A0A7T0PVG9</accession>
<dbReference type="RefSeq" id="WP_166856868.1">
    <property type="nucleotide sequence ID" value="NZ_CP063989.1"/>
</dbReference>
<name>A0A7T0PVG9_9ACTO</name>
<evidence type="ECO:0000313" key="2">
    <source>
        <dbReference type="Proteomes" id="UP000594637"/>
    </source>
</evidence>